<reference evidence="8 9" key="1">
    <citation type="journal article" date="2019" name="PLoS Biol.">
        <title>Sex chromosomes control vertical transmission of feminizing Wolbachia symbionts in an isopod.</title>
        <authorList>
            <person name="Becking T."/>
            <person name="Chebbi M.A."/>
            <person name="Giraud I."/>
            <person name="Moumen B."/>
            <person name="Laverre T."/>
            <person name="Caubet Y."/>
            <person name="Peccoud J."/>
            <person name="Gilbert C."/>
            <person name="Cordaux R."/>
        </authorList>
    </citation>
    <scope>NUCLEOTIDE SEQUENCE [LARGE SCALE GENOMIC DNA]</scope>
    <source>
        <strain evidence="8">ANa2</strain>
        <tissue evidence="8">Whole body excluding digestive tract and cuticle</tissue>
    </source>
</reference>
<accession>A0A5N5TC47</accession>
<evidence type="ECO:0000256" key="1">
    <source>
        <dbReference type="ARBA" id="ARBA00004141"/>
    </source>
</evidence>
<evidence type="ECO:0000313" key="9">
    <source>
        <dbReference type="Proteomes" id="UP000326759"/>
    </source>
</evidence>
<dbReference type="GO" id="GO:0022857">
    <property type="term" value="F:transmembrane transporter activity"/>
    <property type="evidence" value="ECO:0007669"/>
    <property type="project" value="InterPro"/>
</dbReference>
<organism evidence="8 9">
    <name type="scientific">Armadillidium nasatum</name>
    <dbReference type="NCBI Taxonomy" id="96803"/>
    <lineage>
        <taxon>Eukaryota</taxon>
        <taxon>Metazoa</taxon>
        <taxon>Ecdysozoa</taxon>
        <taxon>Arthropoda</taxon>
        <taxon>Crustacea</taxon>
        <taxon>Multicrustacea</taxon>
        <taxon>Malacostraca</taxon>
        <taxon>Eumalacostraca</taxon>
        <taxon>Peracarida</taxon>
        <taxon>Isopoda</taxon>
        <taxon>Oniscidea</taxon>
        <taxon>Crinocheta</taxon>
        <taxon>Armadillidiidae</taxon>
        <taxon>Armadillidium</taxon>
    </lineage>
</organism>
<dbReference type="InterPro" id="IPR001734">
    <property type="entry name" value="Na/solute_symporter"/>
</dbReference>
<evidence type="ECO:0000256" key="2">
    <source>
        <dbReference type="ARBA" id="ARBA00006434"/>
    </source>
</evidence>
<dbReference type="Proteomes" id="UP000326759">
    <property type="component" value="Unassembled WGS sequence"/>
</dbReference>
<evidence type="ECO:0000256" key="7">
    <source>
        <dbReference type="SAM" id="Phobius"/>
    </source>
</evidence>
<gene>
    <name evidence="8" type="ORF">Anas_11431</name>
</gene>
<dbReference type="Pfam" id="PF00474">
    <property type="entry name" value="SSF"/>
    <property type="match status" value="1"/>
</dbReference>
<dbReference type="EMBL" id="SEYY01003780">
    <property type="protein sequence ID" value="KAB7504082.1"/>
    <property type="molecule type" value="Genomic_DNA"/>
</dbReference>
<evidence type="ECO:0000256" key="3">
    <source>
        <dbReference type="ARBA" id="ARBA00022692"/>
    </source>
</evidence>
<dbReference type="GO" id="GO:0016020">
    <property type="term" value="C:membrane"/>
    <property type="evidence" value="ECO:0007669"/>
    <property type="project" value="UniProtKB-SubCell"/>
</dbReference>
<dbReference type="OrthoDB" id="10361656at2759"/>
<keyword evidence="4 7" id="KW-1133">Transmembrane helix</keyword>
<evidence type="ECO:0000313" key="8">
    <source>
        <dbReference type="EMBL" id="KAB7504082.1"/>
    </source>
</evidence>
<feature type="transmembrane region" description="Helical" evidence="7">
    <location>
        <begin position="7"/>
        <end position="28"/>
    </location>
</feature>
<comment type="subcellular location">
    <subcellularLocation>
        <location evidence="1">Membrane</location>
        <topology evidence="1">Multi-pass membrane protein</topology>
    </subcellularLocation>
</comment>
<comment type="caution">
    <text evidence="8">The sequence shown here is derived from an EMBL/GenBank/DDBJ whole genome shotgun (WGS) entry which is preliminary data.</text>
</comment>
<evidence type="ECO:0000256" key="4">
    <source>
        <dbReference type="ARBA" id="ARBA00022989"/>
    </source>
</evidence>
<evidence type="ECO:0000256" key="6">
    <source>
        <dbReference type="RuleBase" id="RU362091"/>
    </source>
</evidence>
<dbReference type="AlphaFoldDB" id="A0A5N5TC47"/>
<protein>
    <submittedName>
        <fullName evidence="8">Uncharacterized protein</fullName>
    </submittedName>
</protein>
<dbReference type="InterPro" id="IPR038377">
    <property type="entry name" value="Na/Glc_symporter_sf"/>
</dbReference>
<name>A0A5N5TC47_9CRUS</name>
<dbReference type="Gene3D" id="1.20.1730.10">
    <property type="entry name" value="Sodium/glucose cotransporter"/>
    <property type="match status" value="1"/>
</dbReference>
<evidence type="ECO:0000256" key="5">
    <source>
        <dbReference type="ARBA" id="ARBA00023136"/>
    </source>
</evidence>
<sequence>MKVKVKLSYITLVVGSSVIGLAILSLNAGSLIELTFVIMSTFNGPIFGLFLIGYFCPRCNVKGVWTGFITSIYNQDENKGNYFRFKYIYV</sequence>
<keyword evidence="3 7" id="KW-0812">Transmembrane</keyword>
<comment type="similarity">
    <text evidence="2 6">Belongs to the sodium:solute symporter (SSF) (TC 2.A.21) family.</text>
</comment>
<keyword evidence="5 7" id="KW-0472">Membrane</keyword>
<proteinExistence type="inferred from homology"/>
<feature type="transmembrane region" description="Helical" evidence="7">
    <location>
        <begin position="34"/>
        <end position="56"/>
    </location>
</feature>
<keyword evidence="9" id="KW-1185">Reference proteome</keyword>